<dbReference type="Proteomes" id="UP000063308">
    <property type="component" value="Plasmid pNK6b"/>
</dbReference>
<evidence type="ECO:0000313" key="1">
    <source>
        <dbReference type="EMBL" id="BAR63330.1"/>
    </source>
</evidence>
<keyword evidence="1" id="KW-0614">Plasmid</keyword>
<organism evidence="1 2">
    <name type="scientific">Bradyrhizobium diazoefficiens</name>
    <dbReference type="NCBI Taxonomy" id="1355477"/>
    <lineage>
        <taxon>Bacteria</taxon>
        <taxon>Pseudomonadati</taxon>
        <taxon>Pseudomonadota</taxon>
        <taxon>Alphaproteobacteria</taxon>
        <taxon>Hyphomicrobiales</taxon>
        <taxon>Nitrobacteraceae</taxon>
        <taxon>Bradyrhizobium</taxon>
    </lineage>
</organism>
<proteinExistence type="predicted"/>
<name>A0A0E3VXV7_9BRAD</name>
<protein>
    <submittedName>
        <fullName evidence="1">Piso0_000122 protein</fullName>
    </submittedName>
</protein>
<evidence type="ECO:0000313" key="2">
    <source>
        <dbReference type="Proteomes" id="UP000063308"/>
    </source>
</evidence>
<sequence>MEPLLKQWLAGNAWGGRILEHSADVKGSRCDEWLHLKRVTGNKMEAHFWEHCPAAFDQGAGERSGEHRGHPELYRTFRYSCRRADDAAQLVNLLKDGHGLAIKDRTLASWANAAYATVQQRHAELGF</sequence>
<dbReference type="EMBL" id="AP014686">
    <property type="protein sequence ID" value="BAR63330.1"/>
    <property type="molecule type" value="Genomic_DNA"/>
</dbReference>
<dbReference type="AlphaFoldDB" id="A0A0E3VXV7"/>
<geneLocation type="plasmid" evidence="2">
    <name>pNK6b DNA</name>
</geneLocation>
<accession>A0A0E3VXV7</accession>
<reference evidence="1 2" key="1">
    <citation type="submission" date="2014-11" db="EMBL/GenBank/DDBJ databases">
        <title>Symbiosis island explosion on the genome of extra-slow-growing strains of soybean bradyrhizobia with massive insertion sequences.</title>
        <authorList>
            <person name="Iida T."/>
            <person name="Minamisawa K."/>
        </authorList>
    </citation>
    <scope>NUCLEOTIDE SEQUENCE [LARGE SCALE GENOMIC DNA]</scope>
    <source>
        <strain evidence="1 2">NK6</strain>
        <plasmid evidence="2">pNK6b DNA</plasmid>
    </source>
</reference>
<gene>
    <name evidence="1" type="ORF">NK6_b_136</name>
</gene>